<evidence type="ECO:0000259" key="13">
    <source>
        <dbReference type="PROSITE" id="PS50240"/>
    </source>
</evidence>
<dbReference type="AlphaFoldDB" id="A0A0M5IZZ2"/>
<dbReference type="Gene3D" id="2.40.10.10">
    <property type="entry name" value="Trypsin-like serine proteases"/>
    <property type="match status" value="1"/>
</dbReference>
<comment type="subcellular location">
    <subcellularLocation>
        <location evidence="1">Secreted</location>
        <location evidence="1">Extracellular space</location>
    </subcellularLocation>
</comment>
<feature type="non-terminal residue" evidence="14">
    <location>
        <position position="1"/>
    </location>
</feature>
<dbReference type="EMBL" id="CP012524">
    <property type="protein sequence ID" value="ALC41574.1"/>
    <property type="molecule type" value="Genomic_DNA"/>
</dbReference>
<dbReference type="GO" id="GO:0006508">
    <property type="term" value="P:proteolysis"/>
    <property type="evidence" value="ECO:0007669"/>
    <property type="project" value="UniProtKB-KW"/>
</dbReference>
<dbReference type="GO" id="GO:0004252">
    <property type="term" value="F:serine-type endopeptidase activity"/>
    <property type="evidence" value="ECO:0007669"/>
    <property type="project" value="UniProtKB-EC"/>
</dbReference>
<dbReference type="InterPro" id="IPR033116">
    <property type="entry name" value="TRYPSIN_SER"/>
</dbReference>
<keyword evidence="6 12" id="KW-0378">Hydrolase</keyword>
<feature type="non-terminal residue" evidence="14">
    <location>
        <position position="230"/>
    </location>
</feature>
<dbReference type="PRINTS" id="PR00722">
    <property type="entry name" value="CHYMOTRYPSIN"/>
</dbReference>
<evidence type="ECO:0000313" key="15">
    <source>
        <dbReference type="Proteomes" id="UP000494163"/>
    </source>
</evidence>
<reference evidence="14 15" key="1">
    <citation type="submission" date="2015-08" db="EMBL/GenBank/DDBJ databases">
        <title>Ancestral chromatin configuration constrains chromatin evolution on differentiating sex chromosomes in Drosophila.</title>
        <authorList>
            <person name="Zhou Q."/>
            <person name="Bachtrog D."/>
        </authorList>
    </citation>
    <scope>NUCLEOTIDE SEQUENCE [LARGE SCALE GENOMIC DNA]</scope>
    <source>
        <tissue evidence="14">Whole larvae</tissue>
    </source>
</reference>
<evidence type="ECO:0000256" key="12">
    <source>
        <dbReference type="RuleBase" id="RU363034"/>
    </source>
</evidence>
<evidence type="ECO:0000256" key="3">
    <source>
        <dbReference type="ARBA" id="ARBA00022525"/>
    </source>
</evidence>
<dbReference type="SUPFAM" id="SSF50494">
    <property type="entry name" value="Trypsin-like serine proteases"/>
    <property type="match status" value="1"/>
</dbReference>
<keyword evidence="9" id="KW-1015">Disulfide bond</keyword>
<dbReference type="InterPro" id="IPR018114">
    <property type="entry name" value="TRYPSIN_HIS"/>
</dbReference>
<dbReference type="PANTHER" id="PTHR24276:SF91">
    <property type="entry name" value="AT26814P-RELATED"/>
    <property type="match status" value="1"/>
</dbReference>
<proteinExistence type="inferred from homology"/>
<evidence type="ECO:0000256" key="6">
    <source>
        <dbReference type="ARBA" id="ARBA00022801"/>
    </source>
</evidence>
<evidence type="ECO:0000256" key="9">
    <source>
        <dbReference type="ARBA" id="ARBA00023157"/>
    </source>
</evidence>
<dbReference type="STRING" id="30019.A0A0M5IZZ2"/>
<dbReference type="PROSITE" id="PS00134">
    <property type="entry name" value="TRYPSIN_HIS"/>
    <property type="match status" value="1"/>
</dbReference>
<dbReference type="GO" id="GO:0005576">
    <property type="term" value="C:extracellular region"/>
    <property type="evidence" value="ECO:0007669"/>
    <property type="project" value="UniProtKB-SubCell"/>
</dbReference>
<keyword evidence="7 12" id="KW-0720">Serine protease</keyword>
<sequence>ERILGGHSVEIEDHPWQVSILDNGTHICGGAIYNKWLIITAAHCLVDFTAKELNVRVGSKYRTAGGTIYDVLSFRYHYGFNTETNIYDVGMLRLTKPIKFSDKAKAIPIATVTPKHDQPATVTGWGRIREKGPTSRVLLAIDTNIVDRKTCASSKFDYGSSAPRTVICAYSPDKDACQGDSGGPLVSAGVLVGIVSWGIGCAKPQYPGIYTNVAYVRDWIRLTSEQLMVV</sequence>
<gene>
    <name evidence="14" type="ORF">Dbus_chr2Rg1153</name>
</gene>
<evidence type="ECO:0000256" key="5">
    <source>
        <dbReference type="ARBA" id="ARBA00022729"/>
    </source>
</evidence>
<dbReference type="SMR" id="A0A0M5IZZ2"/>
<dbReference type="PANTHER" id="PTHR24276">
    <property type="entry name" value="POLYSERASE-RELATED"/>
    <property type="match status" value="1"/>
</dbReference>
<evidence type="ECO:0000256" key="10">
    <source>
        <dbReference type="ARBA" id="ARBA00036320"/>
    </source>
</evidence>
<evidence type="ECO:0000256" key="7">
    <source>
        <dbReference type="ARBA" id="ARBA00022825"/>
    </source>
</evidence>
<name>A0A0M5IZZ2_DROBS</name>
<dbReference type="Pfam" id="PF00089">
    <property type="entry name" value="Trypsin"/>
    <property type="match status" value="1"/>
</dbReference>
<keyword evidence="3" id="KW-0964">Secreted</keyword>
<dbReference type="OMA" id="PRTVICA"/>
<keyword evidence="5" id="KW-0732">Signal</keyword>
<evidence type="ECO:0000313" key="14">
    <source>
        <dbReference type="EMBL" id="ALC41574.1"/>
    </source>
</evidence>
<dbReference type="InterPro" id="IPR001314">
    <property type="entry name" value="Peptidase_S1A"/>
</dbReference>
<dbReference type="EC" id="3.4.21.4" evidence="11"/>
<dbReference type="CDD" id="cd00190">
    <property type="entry name" value="Tryp_SPc"/>
    <property type="match status" value="1"/>
</dbReference>
<dbReference type="InterPro" id="IPR001254">
    <property type="entry name" value="Trypsin_dom"/>
</dbReference>
<organism evidence="14 15">
    <name type="scientific">Drosophila busckii</name>
    <name type="common">Fruit fly</name>
    <dbReference type="NCBI Taxonomy" id="30019"/>
    <lineage>
        <taxon>Eukaryota</taxon>
        <taxon>Metazoa</taxon>
        <taxon>Ecdysozoa</taxon>
        <taxon>Arthropoda</taxon>
        <taxon>Hexapoda</taxon>
        <taxon>Insecta</taxon>
        <taxon>Pterygota</taxon>
        <taxon>Neoptera</taxon>
        <taxon>Endopterygota</taxon>
        <taxon>Diptera</taxon>
        <taxon>Brachycera</taxon>
        <taxon>Muscomorpha</taxon>
        <taxon>Ephydroidea</taxon>
        <taxon>Drosophilidae</taxon>
        <taxon>Drosophila</taxon>
    </lineage>
</organism>
<accession>A0A0M5IZZ2</accession>
<keyword evidence="4 12" id="KW-0645">Protease</keyword>
<comment type="catalytic activity">
    <reaction evidence="10">
        <text>Preferential cleavage: Arg-|-Xaa, Lys-|-Xaa.</text>
        <dbReference type="EC" id="3.4.21.4"/>
    </reaction>
</comment>
<dbReference type="InterPro" id="IPR009003">
    <property type="entry name" value="Peptidase_S1_PA"/>
</dbReference>
<feature type="domain" description="Peptidase S1" evidence="13">
    <location>
        <begin position="3"/>
        <end position="225"/>
    </location>
</feature>
<protein>
    <recommendedName>
        <fullName evidence="11">trypsin</fullName>
        <ecNumber evidence="11">3.4.21.4</ecNumber>
    </recommendedName>
</protein>
<keyword evidence="15" id="KW-1185">Reference proteome</keyword>
<dbReference type="PROSITE" id="PS00135">
    <property type="entry name" value="TRYPSIN_SER"/>
    <property type="match status" value="1"/>
</dbReference>
<dbReference type="Proteomes" id="UP000494163">
    <property type="component" value="Chromosome 2R"/>
</dbReference>
<dbReference type="PROSITE" id="PS50240">
    <property type="entry name" value="TRYPSIN_DOM"/>
    <property type="match status" value="1"/>
</dbReference>
<keyword evidence="8" id="KW-0865">Zymogen</keyword>
<comment type="similarity">
    <text evidence="2">Belongs to the peptidase S1 family.</text>
</comment>
<dbReference type="InterPro" id="IPR050430">
    <property type="entry name" value="Peptidase_S1"/>
</dbReference>
<evidence type="ECO:0000256" key="4">
    <source>
        <dbReference type="ARBA" id="ARBA00022670"/>
    </source>
</evidence>
<evidence type="ECO:0000256" key="11">
    <source>
        <dbReference type="ARBA" id="ARBA00038868"/>
    </source>
</evidence>
<evidence type="ECO:0000256" key="2">
    <source>
        <dbReference type="ARBA" id="ARBA00007664"/>
    </source>
</evidence>
<evidence type="ECO:0000256" key="1">
    <source>
        <dbReference type="ARBA" id="ARBA00004239"/>
    </source>
</evidence>
<evidence type="ECO:0000256" key="8">
    <source>
        <dbReference type="ARBA" id="ARBA00023145"/>
    </source>
</evidence>
<dbReference type="OrthoDB" id="10059102at2759"/>
<dbReference type="SMART" id="SM00020">
    <property type="entry name" value="Tryp_SPc"/>
    <property type="match status" value="1"/>
</dbReference>
<dbReference type="FunFam" id="2.40.10.10:FF:000077">
    <property type="entry name" value="Predicted protein"/>
    <property type="match status" value="1"/>
</dbReference>
<dbReference type="InterPro" id="IPR043504">
    <property type="entry name" value="Peptidase_S1_PA_chymotrypsin"/>
</dbReference>